<feature type="region of interest" description="Disordered" evidence="9">
    <location>
        <begin position="147"/>
        <end position="269"/>
    </location>
</feature>
<dbReference type="GO" id="GO:0003009">
    <property type="term" value="P:skeletal muscle contraction"/>
    <property type="evidence" value="ECO:0007669"/>
    <property type="project" value="TreeGrafter"/>
</dbReference>
<keyword evidence="4" id="KW-1003">Cell membrane</keyword>
<protein>
    <submittedName>
        <fullName evidence="10">Uncharacterized protein</fullName>
    </submittedName>
</protein>
<dbReference type="AlphaFoldDB" id="A0A8J1U3J1"/>
<evidence type="ECO:0000313" key="11">
    <source>
        <dbReference type="Proteomes" id="UP000749559"/>
    </source>
</evidence>
<dbReference type="GO" id="GO:0008270">
    <property type="term" value="F:zinc ion binding"/>
    <property type="evidence" value="ECO:0007669"/>
    <property type="project" value="UniProtKB-KW"/>
</dbReference>
<dbReference type="Proteomes" id="UP000749559">
    <property type="component" value="Unassembled WGS sequence"/>
</dbReference>
<feature type="compositionally biased region" description="Polar residues" evidence="9">
    <location>
        <begin position="151"/>
        <end position="169"/>
    </location>
</feature>
<dbReference type="InterPro" id="IPR039688">
    <property type="entry name" value="STAC1/2/3"/>
</dbReference>
<dbReference type="Gene3D" id="2.30.30.40">
    <property type="entry name" value="SH3 Domains"/>
    <property type="match status" value="1"/>
</dbReference>
<name>A0A8J1U3J1_OWEFU</name>
<accession>A0A8J1U3J1</accession>
<dbReference type="GO" id="GO:0005737">
    <property type="term" value="C:cytoplasm"/>
    <property type="evidence" value="ECO:0007669"/>
    <property type="project" value="UniProtKB-SubCell"/>
</dbReference>
<evidence type="ECO:0000256" key="5">
    <source>
        <dbReference type="ARBA" id="ARBA00022490"/>
    </source>
</evidence>
<keyword evidence="11" id="KW-1185">Reference proteome</keyword>
<evidence type="ECO:0000256" key="9">
    <source>
        <dbReference type="SAM" id="MobiDB-lite"/>
    </source>
</evidence>
<keyword evidence="7" id="KW-0863">Zinc-finger</keyword>
<dbReference type="OrthoDB" id="6250593at2759"/>
<dbReference type="SMART" id="SM00326">
    <property type="entry name" value="SH3"/>
    <property type="match status" value="1"/>
</dbReference>
<evidence type="ECO:0000313" key="10">
    <source>
        <dbReference type="EMBL" id="CAH1786019.1"/>
    </source>
</evidence>
<dbReference type="PROSITE" id="PS50002">
    <property type="entry name" value="SH3"/>
    <property type="match status" value="1"/>
</dbReference>
<evidence type="ECO:0000256" key="1">
    <source>
        <dbReference type="ARBA" id="ARBA00004236"/>
    </source>
</evidence>
<proteinExistence type="predicted"/>
<evidence type="ECO:0000256" key="8">
    <source>
        <dbReference type="ARBA" id="ARBA00023136"/>
    </source>
</evidence>
<evidence type="ECO:0000256" key="4">
    <source>
        <dbReference type="ARBA" id="ARBA00022475"/>
    </source>
</evidence>
<dbReference type="EMBL" id="CAIIXF020000006">
    <property type="protein sequence ID" value="CAH1786019.1"/>
    <property type="molecule type" value="Genomic_DNA"/>
</dbReference>
<keyword evidence="5" id="KW-0963">Cytoplasm</keyword>
<dbReference type="PANTHER" id="PTHR15135">
    <property type="entry name" value="STAC"/>
    <property type="match status" value="1"/>
</dbReference>
<evidence type="ECO:0000256" key="7">
    <source>
        <dbReference type="ARBA" id="ARBA00022771"/>
    </source>
</evidence>
<feature type="compositionally biased region" description="Basic and acidic residues" evidence="9">
    <location>
        <begin position="170"/>
        <end position="189"/>
    </location>
</feature>
<keyword evidence="3" id="KW-0728">SH3 domain</keyword>
<keyword evidence="7" id="KW-0862">Zinc</keyword>
<dbReference type="PANTHER" id="PTHR15135:SF7">
    <property type="entry name" value="STAC-LIKE, ISOFORM J"/>
    <property type="match status" value="1"/>
</dbReference>
<feature type="region of interest" description="Disordered" evidence="9">
    <location>
        <begin position="284"/>
        <end position="305"/>
    </location>
</feature>
<evidence type="ECO:0000256" key="6">
    <source>
        <dbReference type="ARBA" id="ARBA00022737"/>
    </source>
</evidence>
<feature type="compositionally biased region" description="Polar residues" evidence="9">
    <location>
        <begin position="229"/>
        <end position="258"/>
    </location>
</feature>
<dbReference type="Pfam" id="PF14604">
    <property type="entry name" value="SH3_9"/>
    <property type="match status" value="1"/>
</dbReference>
<dbReference type="InterPro" id="IPR036028">
    <property type="entry name" value="SH3-like_dom_sf"/>
</dbReference>
<evidence type="ECO:0000256" key="3">
    <source>
        <dbReference type="ARBA" id="ARBA00022443"/>
    </source>
</evidence>
<comment type="subcellular location">
    <subcellularLocation>
        <location evidence="1">Cell membrane</location>
    </subcellularLocation>
    <subcellularLocation>
        <location evidence="2">Cytoplasm</location>
    </subcellularLocation>
</comment>
<dbReference type="InterPro" id="IPR001452">
    <property type="entry name" value="SH3_domain"/>
</dbReference>
<keyword evidence="8" id="KW-0472">Membrane</keyword>
<reference evidence="10" key="1">
    <citation type="submission" date="2022-03" db="EMBL/GenBank/DDBJ databases">
        <authorList>
            <person name="Martin C."/>
        </authorList>
    </citation>
    <scope>NUCLEOTIDE SEQUENCE</scope>
</reference>
<gene>
    <name evidence="10" type="ORF">OFUS_LOCUS11990</name>
</gene>
<feature type="compositionally biased region" description="Low complexity" evidence="9">
    <location>
        <begin position="203"/>
        <end position="216"/>
    </location>
</feature>
<organism evidence="10 11">
    <name type="scientific">Owenia fusiformis</name>
    <name type="common">Polychaete worm</name>
    <dbReference type="NCBI Taxonomy" id="6347"/>
    <lineage>
        <taxon>Eukaryota</taxon>
        <taxon>Metazoa</taxon>
        <taxon>Spiralia</taxon>
        <taxon>Lophotrochozoa</taxon>
        <taxon>Annelida</taxon>
        <taxon>Polychaeta</taxon>
        <taxon>Sedentaria</taxon>
        <taxon>Canalipalpata</taxon>
        <taxon>Sabellida</taxon>
        <taxon>Oweniida</taxon>
        <taxon>Oweniidae</taxon>
        <taxon>Owenia</taxon>
    </lineage>
</organism>
<keyword evidence="7" id="KW-0479">Metal-binding</keyword>
<dbReference type="GO" id="GO:0005886">
    <property type="term" value="C:plasma membrane"/>
    <property type="evidence" value="ECO:0007669"/>
    <property type="project" value="UniProtKB-SubCell"/>
</dbReference>
<dbReference type="GO" id="GO:1903078">
    <property type="term" value="P:positive regulation of protein localization to plasma membrane"/>
    <property type="evidence" value="ECO:0007669"/>
    <property type="project" value="TreeGrafter"/>
</dbReference>
<dbReference type="FunFam" id="2.30.30.40:FF:000221">
    <property type="entry name" value="SH3 and cysteine-rich domain-containing protein 2"/>
    <property type="match status" value="1"/>
</dbReference>
<comment type="caution">
    <text evidence="10">The sequence shown here is derived from an EMBL/GenBank/DDBJ whole genome shotgun (WGS) entry which is preliminary data.</text>
</comment>
<dbReference type="InterPro" id="IPR059031">
    <property type="entry name" value="SH3_20"/>
</dbReference>
<sequence>MKSKKPTVTQLGRIRRKPEDEVLCTKSFQYITKNDLMIFELSHQTWRILVQGKPTEGRLNLICPTFSKYYFLAGGSDSRSKASKSRPRRCILKFKSHSLDVPSHRVRFRLEDTKSHSVDVPDPTTSLRERVLRKHFEEDRAAKLRLAYSNAGKQSGHISQLRSKSPRSGESQELRRRSDPTVRRTDKHSQHNRTSSADEYKKGTTTGKATRGARIAAETDPMHSPFPRISSTPLMLVHQESTSGSSDMTDEGYTTPQSPVHPRKRWSNNRSNSLEIEDWYDRSLQGSNSSSPRLSPVPSGSRGSPRQFPTNLYVVMFTFKPREKDDLEIKAGWRVSTLETSDPDWWKGKCNGRVGFFPASYVERINYGEKVCQVTHSLQLNEGDNGVKLHRDQIVIQMSEEDQHGMVLIRTRDKRTMCPMKYLTEV</sequence>
<keyword evidence="6" id="KW-0677">Repeat</keyword>
<evidence type="ECO:0000256" key="2">
    <source>
        <dbReference type="ARBA" id="ARBA00004496"/>
    </source>
</evidence>
<dbReference type="SUPFAM" id="SSF50044">
    <property type="entry name" value="SH3-domain"/>
    <property type="match status" value="1"/>
</dbReference>
<dbReference type="Pfam" id="PF26085">
    <property type="entry name" value="SH3_20"/>
    <property type="match status" value="1"/>
</dbReference>